<dbReference type="Proteomes" id="UP000821865">
    <property type="component" value="Chromosome 9"/>
</dbReference>
<gene>
    <name evidence="1" type="ORF">HPB49_006205</name>
</gene>
<evidence type="ECO:0000313" key="2">
    <source>
        <dbReference type="Proteomes" id="UP000821865"/>
    </source>
</evidence>
<evidence type="ECO:0000313" key="1">
    <source>
        <dbReference type="EMBL" id="KAH7932983.1"/>
    </source>
</evidence>
<organism evidence="1 2">
    <name type="scientific">Dermacentor silvarum</name>
    <name type="common">Tick</name>
    <dbReference type="NCBI Taxonomy" id="543639"/>
    <lineage>
        <taxon>Eukaryota</taxon>
        <taxon>Metazoa</taxon>
        <taxon>Ecdysozoa</taxon>
        <taxon>Arthropoda</taxon>
        <taxon>Chelicerata</taxon>
        <taxon>Arachnida</taxon>
        <taxon>Acari</taxon>
        <taxon>Parasitiformes</taxon>
        <taxon>Ixodida</taxon>
        <taxon>Ixodoidea</taxon>
        <taxon>Ixodidae</taxon>
        <taxon>Rhipicephalinae</taxon>
        <taxon>Dermacentor</taxon>
    </lineage>
</organism>
<dbReference type="EMBL" id="CM023478">
    <property type="protein sequence ID" value="KAH7932983.1"/>
    <property type="molecule type" value="Genomic_DNA"/>
</dbReference>
<reference evidence="1" key="1">
    <citation type="submission" date="2020-05" db="EMBL/GenBank/DDBJ databases">
        <title>Large-scale comparative analyses of tick genomes elucidate their genetic diversity and vector capacities.</title>
        <authorList>
            <person name="Jia N."/>
            <person name="Wang J."/>
            <person name="Shi W."/>
            <person name="Du L."/>
            <person name="Sun Y."/>
            <person name="Zhan W."/>
            <person name="Jiang J."/>
            <person name="Wang Q."/>
            <person name="Zhang B."/>
            <person name="Ji P."/>
            <person name="Sakyi L.B."/>
            <person name="Cui X."/>
            <person name="Yuan T."/>
            <person name="Jiang B."/>
            <person name="Yang W."/>
            <person name="Lam T.T.-Y."/>
            <person name="Chang Q."/>
            <person name="Ding S."/>
            <person name="Wang X."/>
            <person name="Zhu J."/>
            <person name="Ruan X."/>
            <person name="Zhao L."/>
            <person name="Wei J."/>
            <person name="Que T."/>
            <person name="Du C."/>
            <person name="Cheng J."/>
            <person name="Dai P."/>
            <person name="Han X."/>
            <person name="Huang E."/>
            <person name="Gao Y."/>
            <person name="Liu J."/>
            <person name="Shao H."/>
            <person name="Ye R."/>
            <person name="Li L."/>
            <person name="Wei W."/>
            <person name="Wang X."/>
            <person name="Wang C."/>
            <person name="Yang T."/>
            <person name="Huo Q."/>
            <person name="Li W."/>
            <person name="Guo W."/>
            <person name="Chen H."/>
            <person name="Zhou L."/>
            <person name="Ni X."/>
            <person name="Tian J."/>
            <person name="Zhou Y."/>
            <person name="Sheng Y."/>
            <person name="Liu T."/>
            <person name="Pan Y."/>
            <person name="Xia L."/>
            <person name="Li J."/>
            <person name="Zhao F."/>
            <person name="Cao W."/>
        </authorList>
    </citation>
    <scope>NUCLEOTIDE SEQUENCE</scope>
    <source>
        <strain evidence="1">Dsil-2018</strain>
    </source>
</reference>
<accession>A0ACB8C2C7</accession>
<comment type="caution">
    <text evidence="1">The sequence shown here is derived from an EMBL/GenBank/DDBJ whole genome shotgun (WGS) entry which is preliminary data.</text>
</comment>
<keyword evidence="2" id="KW-1185">Reference proteome</keyword>
<sequence>MKIIIRPRDGFNTARYCIGQIADCILRETGLNPEEEVKDSIGIVVVSAPALKRAKKYSALTELRMGDKTYEFTAYMTAPEDTS</sequence>
<name>A0ACB8C2C7_DERSI</name>
<proteinExistence type="predicted"/>
<protein>
    <submittedName>
        <fullName evidence="1">Uncharacterized protein</fullName>
    </submittedName>
</protein>